<sequence length="916" mass="101991">MYKRMLHNKWLWISASVVIVVTVGVLLLFADLFGGGKASAKLTKQEGLLVLSNADYEIAFDASHGGVSYLKDKKSTGDLTLGNREGALWWAIMKDDTSVNSAKTTDFTYEWNKKKSELTFHYGGLVKVDITTTFGDDHRIYMSAALVNGSEQTIKSFRFPYELKIEGSGVKDAILPMLPGAKLKDTFFKESNSFSDQYPGVMFASYLAMRTNTGNLAIYDVGGETTVMTEIGYKNQINAPGKTSFVHNYRTWIDPKKEWKSPTVVLEVGGDYSNSMVSYRHLNGIDKYRSLDDKLGKDAEAYYQLPLYKTDISAIKDANWSNLTSNFIDKMNYNGIIHLVGFQTGGHDENYPDFIPPDPKWGTDATFQQFVKHAKDKGNKIVPYTNMSWWGKSSPTLANLPSGTTLDSLVVQKENNTIQSESYGMHEGYVVNPGDPFFVKRTTEEHAKLIDVAGFDGVFEDQWGIRNSPYVYNANKPVGTDPSTAYFQGVRDYFNGLNIHMYMEDGTDVLADDSVGFMGATYLWDLLGYRKNTASYTEYYPLSGMLMRDKVMFYQHNLAGETMTDDQDMLRWNVAMGYNLSADFYNGVSSPWVDAIGVFQKYVLSGYADALVQGFEQVTPTVTRTDFGTRKVTANWDTKQAYVLDQDVTLSPGGFDILSTDGTVRAGNYTRYNGFDLDKGDHDLVEVRGEGSIRVYQPIGSDTTLKIKKGDKWPHVAASAYLANGTKIADLAVKEEGDYAVFDYVATIKDQKVAYVELTSATAASAVTETFQKVKLEVNIAVGATTTATSLTAEAFDSKLTVDGDPFTYWESTAKKFPQSLTLDLGEDKKITKLKLRLPPQDAWEARDQEIEVLGSADGNNFTTLLPSKAYTFDPKKDNVVEIPLGTAANERYVRVTIKSNTAWPAAQVSELEVYE</sequence>
<dbReference type="Gene3D" id="2.60.120.260">
    <property type="entry name" value="Galactose-binding domain-like"/>
    <property type="match status" value="1"/>
</dbReference>
<dbReference type="PROSITE" id="PS50022">
    <property type="entry name" value="FA58C_3"/>
    <property type="match status" value="1"/>
</dbReference>
<protein>
    <submittedName>
        <fullName evidence="3">Discoidin domain-containing protein</fullName>
    </submittedName>
</protein>
<evidence type="ECO:0000256" key="1">
    <source>
        <dbReference type="SAM" id="Phobius"/>
    </source>
</evidence>
<dbReference type="InterPro" id="IPR000421">
    <property type="entry name" value="FA58C"/>
</dbReference>
<dbReference type="Proteomes" id="UP001596108">
    <property type="component" value="Unassembled WGS sequence"/>
</dbReference>
<reference evidence="4" key="1">
    <citation type="journal article" date="2019" name="Int. J. Syst. Evol. Microbiol.">
        <title>The Global Catalogue of Microorganisms (GCM) 10K type strain sequencing project: providing services to taxonomists for standard genome sequencing and annotation.</title>
        <authorList>
            <consortium name="The Broad Institute Genomics Platform"/>
            <consortium name="The Broad Institute Genome Sequencing Center for Infectious Disease"/>
            <person name="Wu L."/>
            <person name="Ma J."/>
        </authorList>
    </citation>
    <scope>NUCLEOTIDE SEQUENCE [LARGE SCALE GENOMIC DNA]</scope>
    <source>
        <strain evidence="4">CGMCC 1.18578</strain>
    </source>
</reference>
<organism evidence="3 4">
    <name type="scientific">Cohnella yongneupensis</name>
    <dbReference type="NCBI Taxonomy" id="425006"/>
    <lineage>
        <taxon>Bacteria</taxon>
        <taxon>Bacillati</taxon>
        <taxon>Bacillota</taxon>
        <taxon>Bacilli</taxon>
        <taxon>Bacillales</taxon>
        <taxon>Paenibacillaceae</taxon>
        <taxon>Cohnella</taxon>
    </lineage>
</organism>
<evidence type="ECO:0000313" key="3">
    <source>
        <dbReference type="EMBL" id="MFC5529882.1"/>
    </source>
</evidence>
<feature type="transmembrane region" description="Helical" evidence="1">
    <location>
        <begin position="12"/>
        <end position="34"/>
    </location>
</feature>
<comment type="caution">
    <text evidence="3">The sequence shown here is derived from an EMBL/GenBank/DDBJ whole genome shotgun (WGS) entry which is preliminary data.</text>
</comment>
<proteinExistence type="predicted"/>
<evidence type="ECO:0000259" key="2">
    <source>
        <dbReference type="PROSITE" id="PS50022"/>
    </source>
</evidence>
<dbReference type="InterPro" id="IPR008979">
    <property type="entry name" value="Galactose-bd-like_sf"/>
</dbReference>
<name>A0ABW0R0P3_9BACL</name>
<dbReference type="Pfam" id="PF19773">
    <property type="entry name" value="DUF6259"/>
    <property type="match status" value="1"/>
</dbReference>
<accession>A0ABW0R0P3</accession>
<dbReference type="InterPro" id="IPR046226">
    <property type="entry name" value="DUF6259"/>
</dbReference>
<dbReference type="Gene3D" id="3.20.20.80">
    <property type="entry name" value="Glycosidases"/>
    <property type="match status" value="1"/>
</dbReference>
<feature type="domain" description="F5/8 type C" evidence="2">
    <location>
        <begin position="764"/>
        <end position="916"/>
    </location>
</feature>
<gene>
    <name evidence="3" type="ORF">ACFPQ4_10545</name>
</gene>
<keyword evidence="4" id="KW-1185">Reference proteome</keyword>
<keyword evidence="1" id="KW-0472">Membrane</keyword>
<keyword evidence="1" id="KW-1133">Transmembrane helix</keyword>
<evidence type="ECO:0000313" key="4">
    <source>
        <dbReference type="Proteomes" id="UP001596108"/>
    </source>
</evidence>
<keyword evidence="1" id="KW-0812">Transmembrane</keyword>
<dbReference type="EMBL" id="JBHSNC010000031">
    <property type="protein sequence ID" value="MFC5529882.1"/>
    <property type="molecule type" value="Genomic_DNA"/>
</dbReference>
<dbReference type="RefSeq" id="WP_378111805.1">
    <property type="nucleotide sequence ID" value="NZ_JBHSNC010000031.1"/>
</dbReference>
<dbReference type="SUPFAM" id="SSF49785">
    <property type="entry name" value="Galactose-binding domain-like"/>
    <property type="match status" value="1"/>
</dbReference>
<dbReference type="Pfam" id="PF00754">
    <property type="entry name" value="F5_F8_type_C"/>
    <property type="match status" value="1"/>
</dbReference>